<dbReference type="AlphaFoldDB" id="A0A067TC60"/>
<dbReference type="Proteomes" id="UP000027222">
    <property type="component" value="Unassembled WGS sequence"/>
</dbReference>
<evidence type="ECO:0000313" key="1">
    <source>
        <dbReference type="EMBL" id="KDR80751.1"/>
    </source>
</evidence>
<dbReference type="EMBL" id="KL142371">
    <property type="protein sequence ID" value="KDR80751.1"/>
    <property type="molecule type" value="Genomic_DNA"/>
</dbReference>
<accession>A0A067TC60</accession>
<sequence>MLWLTAASLLWLSWFSALVLFWVKLLSNNRGLCFVVCASSRCMLAKLFLCGRPA</sequence>
<evidence type="ECO:0000313" key="2">
    <source>
        <dbReference type="Proteomes" id="UP000027222"/>
    </source>
</evidence>
<name>A0A067TC60_GALM3</name>
<proteinExistence type="predicted"/>
<gene>
    <name evidence="1" type="ORF">GALMADRAFT_241187</name>
</gene>
<keyword evidence="2" id="KW-1185">Reference proteome</keyword>
<dbReference type="HOGENOM" id="CLU_3050459_0_0_1"/>
<reference evidence="2" key="1">
    <citation type="journal article" date="2014" name="Proc. Natl. Acad. Sci. U.S.A.">
        <title>Extensive sampling of basidiomycete genomes demonstrates inadequacy of the white-rot/brown-rot paradigm for wood decay fungi.</title>
        <authorList>
            <person name="Riley R."/>
            <person name="Salamov A.A."/>
            <person name="Brown D.W."/>
            <person name="Nagy L.G."/>
            <person name="Floudas D."/>
            <person name="Held B.W."/>
            <person name="Levasseur A."/>
            <person name="Lombard V."/>
            <person name="Morin E."/>
            <person name="Otillar R."/>
            <person name="Lindquist E.A."/>
            <person name="Sun H."/>
            <person name="LaButti K.M."/>
            <person name="Schmutz J."/>
            <person name="Jabbour D."/>
            <person name="Luo H."/>
            <person name="Baker S.E."/>
            <person name="Pisabarro A.G."/>
            <person name="Walton J.D."/>
            <person name="Blanchette R.A."/>
            <person name="Henrissat B."/>
            <person name="Martin F."/>
            <person name="Cullen D."/>
            <person name="Hibbett D.S."/>
            <person name="Grigoriev I.V."/>
        </authorList>
    </citation>
    <scope>NUCLEOTIDE SEQUENCE [LARGE SCALE GENOMIC DNA]</scope>
    <source>
        <strain evidence="2">CBS 339.88</strain>
    </source>
</reference>
<organism evidence="1 2">
    <name type="scientific">Galerina marginata (strain CBS 339.88)</name>
    <dbReference type="NCBI Taxonomy" id="685588"/>
    <lineage>
        <taxon>Eukaryota</taxon>
        <taxon>Fungi</taxon>
        <taxon>Dikarya</taxon>
        <taxon>Basidiomycota</taxon>
        <taxon>Agaricomycotina</taxon>
        <taxon>Agaricomycetes</taxon>
        <taxon>Agaricomycetidae</taxon>
        <taxon>Agaricales</taxon>
        <taxon>Agaricineae</taxon>
        <taxon>Strophariaceae</taxon>
        <taxon>Galerina</taxon>
    </lineage>
</organism>
<protein>
    <submittedName>
        <fullName evidence="1">Uncharacterized protein</fullName>
    </submittedName>
</protein>